<reference evidence="14 15" key="1">
    <citation type="submission" date="2010-02" db="EMBL/GenBank/DDBJ databases">
        <title>The Genome Sequence of Prevotella oris strain C735.</title>
        <authorList>
            <consortium name="The Broad Institute Genome Sequencing Platform"/>
            <person name="Ward D."/>
            <person name="Feldgarden M."/>
            <person name="Earl A."/>
            <person name="Young S.K."/>
            <person name="Zeng Q."/>
            <person name="Koehrsen M."/>
            <person name="Alvarado L."/>
            <person name="Berlin A."/>
            <person name="Bochicchio J."/>
            <person name="Borenstein D."/>
            <person name="Chapman S.B."/>
            <person name="Chen Z."/>
            <person name="Engels R."/>
            <person name="Freedman E."/>
            <person name="Gellesch M."/>
            <person name="Goldberg J."/>
            <person name="Griggs A."/>
            <person name="Gujja S."/>
            <person name="Heilman E."/>
            <person name="Heiman D."/>
            <person name="Hepburn T."/>
            <person name="Howarth C."/>
            <person name="Jen D."/>
            <person name="Larson L."/>
            <person name="Mehta T."/>
            <person name="Park D."/>
            <person name="Pearson M."/>
            <person name="Roberts A."/>
            <person name="Saif S."/>
            <person name="Shea T."/>
            <person name="Shenoy N."/>
            <person name="Sisk P."/>
            <person name="Stolte C."/>
            <person name="Sykes S."/>
            <person name="Thomson T."/>
            <person name="Walk T."/>
            <person name="White J."/>
            <person name="Yandava C."/>
            <person name="Sibley C.D."/>
            <person name="Field T.R."/>
            <person name="Grinwis M."/>
            <person name="Eshaghurshan C.S."/>
            <person name="Surette M.G."/>
            <person name="Haas B."/>
            <person name="Nusbaum C."/>
            <person name="Birren B."/>
        </authorList>
    </citation>
    <scope>NUCLEOTIDE SEQUENCE [LARGE SCALE GENOMIC DNA]</scope>
    <source>
        <strain evidence="14 15">C735</strain>
    </source>
</reference>
<accession>D7NEG1</accession>
<dbReference type="InterPro" id="IPR039426">
    <property type="entry name" value="TonB-dep_rcpt-like"/>
</dbReference>
<keyword evidence="9 10" id="KW-0998">Cell outer membrane</keyword>
<evidence type="ECO:0000256" key="10">
    <source>
        <dbReference type="PROSITE-ProRule" id="PRU01360"/>
    </source>
</evidence>
<keyword evidence="15" id="KW-1185">Reference proteome</keyword>
<dbReference type="GO" id="GO:0015344">
    <property type="term" value="F:siderophore uptake transmembrane transporter activity"/>
    <property type="evidence" value="ECO:0007669"/>
    <property type="project" value="TreeGrafter"/>
</dbReference>
<comment type="similarity">
    <text evidence="10 11">Belongs to the TonB-dependent receptor family.</text>
</comment>
<dbReference type="SUPFAM" id="SSF56935">
    <property type="entry name" value="Porins"/>
    <property type="match status" value="1"/>
</dbReference>
<evidence type="ECO:0000256" key="4">
    <source>
        <dbReference type="ARBA" id="ARBA00022692"/>
    </source>
</evidence>
<dbReference type="EMBL" id="GL349570">
    <property type="protein sequence ID" value="EFI47943.1"/>
    <property type="molecule type" value="Genomic_DNA"/>
</dbReference>
<feature type="domain" description="TonB-dependent receptor plug" evidence="13">
    <location>
        <begin position="118"/>
        <end position="225"/>
    </location>
</feature>
<evidence type="ECO:0000256" key="8">
    <source>
        <dbReference type="ARBA" id="ARBA00023170"/>
    </source>
</evidence>
<dbReference type="eggNOG" id="COG4771">
    <property type="taxonomic scope" value="Bacteria"/>
</dbReference>
<dbReference type="PANTHER" id="PTHR30069:SF29">
    <property type="entry name" value="HEMOGLOBIN AND HEMOGLOBIN-HAPTOGLOBIN-BINDING PROTEIN 1-RELATED"/>
    <property type="match status" value="1"/>
</dbReference>
<dbReference type="PROSITE" id="PS52016">
    <property type="entry name" value="TONB_DEPENDENT_REC_3"/>
    <property type="match status" value="1"/>
</dbReference>
<evidence type="ECO:0000256" key="1">
    <source>
        <dbReference type="ARBA" id="ARBA00004571"/>
    </source>
</evidence>
<dbReference type="HOGENOM" id="CLU_008287_18_0_10"/>
<dbReference type="InterPro" id="IPR000531">
    <property type="entry name" value="Beta-barrel_TonB"/>
</dbReference>
<proteinExistence type="inferred from homology"/>
<dbReference type="CDD" id="cd01347">
    <property type="entry name" value="ligand_gated_channel"/>
    <property type="match status" value="1"/>
</dbReference>
<evidence type="ECO:0000256" key="11">
    <source>
        <dbReference type="RuleBase" id="RU003357"/>
    </source>
</evidence>
<evidence type="ECO:0000256" key="6">
    <source>
        <dbReference type="ARBA" id="ARBA00023077"/>
    </source>
</evidence>
<dbReference type="SUPFAM" id="SSF49464">
    <property type="entry name" value="Carboxypeptidase regulatory domain-like"/>
    <property type="match status" value="1"/>
</dbReference>
<evidence type="ECO:0000313" key="15">
    <source>
        <dbReference type="Proteomes" id="UP000003805"/>
    </source>
</evidence>
<dbReference type="GO" id="GO:0009279">
    <property type="term" value="C:cell outer membrane"/>
    <property type="evidence" value="ECO:0007669"/>
    <property type="project" value="UniProtKB-SubCell"/>
</dbReference>
<evidence type="ECO:0000256" key="2">
    <source>
        <dbReference type="ARBA" id="ARBA00022448"/>
    </source>
</evidence>
<keyword evidence="3 10" id="KW-1134">Transmembrane beta strand</keyword>
<keyword evidence="6 11" id="KW-0798">TonB box</keyword>
<dbReference type="InterPro" id="IPR012910">
    <property type="entry name" value="Plug_dom"/>
</dbReference>
<sequence>MVLLLTVALVTVNANVPANPPNYIIKGVVMTANGEPLAGASIVVEGTNINCGSNSKGEFSLNVQKDKVYKLRVSYLGYTPRLITVPASGHPPLKIKLQPSETALNELVVTGSRYERQLKDVPVITRVISREEIETVNPVDFTTLLEYTLPGIQFYYNTMSQVPEITYQGMDAKAVLFLLDGERISGESGDSNIDYSRFNINDIERIEVVRGAASTLYDSRAIGGVINIITKKSVRPFTASMHTRYAGKKGQSYSASAGVNLHRFSSLTSFGWRKRDSYLVKDEQGKQKEIINPDGSVTKSKTDPIAFNIYGYSIMDISQKLSYNFTDRFTGSARISYYTNKRDKYDNARYYQRYRDLILSGKLKWQFADNQNLDLSYIRDNYIKDNVYVDDDERVYGNVNSTIRLYYTGMFGKHTLSGGVDLLREDMKHHFMKDTATVHMNQYSFCLQDDWQLTDKMNVVVGVRGDKGGSYRLHFTPKVSVLYRPLKTITLRAGYSQGYRIPNLKELYQEFNMGGMGIMMYGNKDLKPEEGTQISASVEYDYKGLNLSVSTYHNRYKNKISYEYISPGKSWNMKYVNALNVKTTGVEVTANYKLPFGLRFSGGYSYVYDYDERDGYNMSWVRPHSARLSSVYKHRFGKITKSVAFNTSWVSSITRYAYSSSDKTYTKTKYDPRTLCSLNLRSELPRGIAIGLMVDNIFNYRDKAVDSAVQLPENGRTFVATVSINIADMFKL</sequence>
<evidence type="ECO:0000256" key="3">
    <source>
        <dbReference type="ARBA" id="ARBA00022452"/>
    </source>
</evidence>
<dbReference type="Proteomes" id="UP000003805">
    <property type="component" value="Unassembled WGS sequence"/>
</dbReference>
<name>D7NEG1_9BACT</name>
<feature type="domain" description="TonB-dependent receptor-like beta-barrel" evidence="12">
    <location>
        <begin position="305"/>
        <end position="697"/>
    </location>
</feature>
<dbReference type="Pfam" id="PF13715">
    <property type="entry name" value="CarbopepD_reg_2"/>
    <property type="match status" value="1"/>
</dbReference>
<dbReference type="Gene3D" id="2.170.130.10">
    <property type="entry name" value="TonB-dependent receptor, plug domain"/>
    <property type="match status" value="1"/>
</dbReference>
<keyword evidence="4 10" id="KW-0812">Transmembrane</keyword>
<comment type="subcellular location">
    <subcellularLocation>
        <location evidence="1 10">Cell outer membrane</location>
        <topology evidence="1 10">Multi-pass membrane protein</topology>
    </subcellularLocation>
</comment>
<keyword evidence="2 10" id="KW-0813">Transport</keyword>
<evidence type="ECO:0000313" key="14">
    <source>
        <dbReference type="EMBL" id="EFI47943.1"/>
    </source>
</evidence>
<gene>
    <name evidence="14" type="ORF">HMPREF0665_01938</name>
</gene>
<evidence type="ECO:0000259" key="13">
    <source>
        <dbReference type="Pfam" id="PF07715"/>
    </source>
</evidence>
<keyword evidence="7 10" id="KW-0472">Membrane</keyword>
<dbReference type="GO" id="GO:0044718">
    <property type="term" value="P:siderophore transmembrane transport"/>
    <property type="evidence" value="ECO:0007669"/>
    <property type="project" value="TreeGrafter"/>
</dbReference>
<dbReference type="Pfam" id="PF00593">
    <property type="entry name" value="TonB_dep_Rec_b-barrel"/>
    <property type="match status" value="1"/>
</dbReference>
<dbReference type="InterPro" id="IPR036942">
    <property type="entry name" value="Beta-barrel_TonB_sf"/>
</dbReference>
<dbReference type="PANTHER" id="PTHR30069">
    <property type="entry name" value="TONB-DEPENDENT OUTER MEMBRANE RECEPTOR"/>
    <property type="match status" value="1"/>
</dbReference>
<evidence type="ECO:0000259" key="12">
    <source>
        <dbReference type="Pfam" id="PF00593"/>
    </source>
</evidence>
<dbReference type="AlphaFoldDB" id="D7NEG1"/>
<protein>
    <submittedName>
        <fullName evidence="14">TonB-dependent receptor HmuR</fullName>
    </submittedName>
</protein>
<dbReference type="InterPro" id="IPR008969">
    <property type="entry name" value="CarboxyPept-like_regulatory"/>
</dbReference>
<dbReference type="InterPro" id="IPR037066">
    <property type="entry name" value="Plug_dom_sf"/>
</dbReference>
<organism evidence="14 15">
    <name type="scientific">Segatella oris C735</name>
    <dbReference type="NCBI Taxonomy" id="563008"/>
    <lineage>
        <taxon>Bacteria</taxon>
        <taxon>Pseudomonadati</taxon>
        <taxon>Bacteroidota</taxon>
        <taxon>Bacteroidia</taxon>
        <taxon>Bacteroidales</taxon>
        <taxon>Prevotellaceae</taxon>
        <taxon>Segatella</taxon>
    </lineage>
</organism>
<evidence type="ECO:0000256" key="5">
    <source>
        <dbReference type="ARBA" id="ARBA00022729"/>
    </source>
</evidence>
<keyword evidence="5" id="KW-0732">Signal</keyword>
<dbReference type="Gene3D" id="2.60.40.1120">
    <property type="entry name" value="Carboxypeptidase-like, regulatory domain"/>
    <property type="match status" value="1"/>
</dbReference>
<dbReference type="Gene3D" id="2.40.170.20">
    <property type="entry name" value="TonB-dependent receptor, beta-barrel domain"/>
    <property type="match status" value="1"/>
</dbReference>
<evidence type="ECO:0000256" key="7">
    <source>
        <dbReference type="ARBA" id="ARBA00023136"/>
    </source>
</evidence>
<keyword evidence="8 14" id="KW-0675">Receptor</keyword>
<evidence type="ECO:0000256" key="9">
    <source>
        <dbReference type="ARBA" id="ARBA00023237"/>
    </source>
</evidence>
<dbReference type="Pfam" id="PF07715">
    <property type="entry name" value="Plug"/>
    <property type="match status" value="1"/>
</dbReference>